<dbReference type="EMBL" id="JAGTXO010000010">
    <property type="protein sequence ID" value="KAG8465266.1"/>
    <property type="molecule type" value="Genomic_DNA"/>
</dbReference>
<evidence type="ECO:0000256" key="3">
    <source>
        <dbReference type="ARBA" id="ARBA00010192"/>
    </source>
</evidence>
<evidence type="ECO:0000256" key="7">
    <source>
        <dbReference type="ARBA" id="ARBA00023002"/>
    </source>
</evidence>
<comment type="catalytic activity">
    <reaction evidence="1">
        <text>9,9'-di-cis-zeta-carotene + 2 a quinone = 7,7',9,9'-tetra-cis-lycopene + 2 a quinol</text>
        <dbReference type="Rhea" id="RHEA:30955"/>
        <dbReference type="ChEBI" id="CHEBI:24646"/>
        <dbReference type="ChEBI" id="CHEBI:48716"/>
        <dbReference type="ChEBI" id="CHEBI:62466"/>
        <dbReference type="ChEBI" id="CHEBI:132124"/>
        <dbReference type="EC" id="1.3.5.6"/>
    </reaction>
</comment>
<dbReference type="Gene3D" id="3.50.50.60">
    <property type="entry name" value="FAD/NAD(P)-binding domain"/>
    <property type="match status" value="2"/>
</dbReference>
<reference evidence="11" key="1">
    <citation type="submission" date="2021-05" db="EMBL/GenBank/DDBJ databases">
        <title>The genome of the haptophyte Pavlova lutheri (Diacronema luteri, Pavlovales) - a model for lipid biosynthesis in eukaryotic algae.</title>
        <authorList>
            <person name="Hulatt C.J."/>
            <person name="Posewitz M.C."/>
        </authorList>
    </citation>
    <scope>NUCLEOTIDE SEQUENCE</scope>
    <source>
        <strain evidence="11">NIVA-4/92</strain>
    </source>
</reference>
<dbReference type="InterPro" id="IPR002937">
    <property type="entry name" value="Amino_oxidase"/>
</dbReference>
<evidence type="ECO:0000256" key="1">
    <source>
        <dbReference type="ARBA" id="ARBA00000914"/>
    </source>
</evidence>
<keyword evidence="12" id="KW-1185">Reference proteome</keyword>
<dbReference type="SUPFAM" id="SSF51905">
    <property type="entry name" value="FAD/NAD(P)-binding domain"/>
    <property type="match status" value="1"/>
</dbReference>
<dbReference type="InterPro" id="IPR036188">
    <property type="entry name" value="FAD/NAD-bd_sf"/>
</dbReference>
<dbReference type="EC" id="1.3.5.6" evidence="4"/>
<evidence type="ECO:0000256" key="4">
    <source>
        <dbReference type="ARBA" id="ARBA00012788"/>
    </source>
</evidence>
<dbReference type="UniPathway" id="UPA00803"/>
<sequence length="588" mass="63648">MLASVLVGAALAHSRAGLPRGSAVRGAAASRGHARAVLERTQLGDKDRLLDTSLTERALRGPTVRAKDGRRLKVGIVGAGLGGMVTAMDLSEAGYDVEMFEARRFVGGKVSSWLDKDGNHIEMGLHVFFGCYYNLFGIMKRVGAFEPGLRLKDHRHIFVNKGGSIGELDFRMGGIGAPLNGLKAFATSAQLDIGDKIANALALGNPISCPIVQALVDFDGGMDRVRALDDVTFSEWFEGSGGSRGSIKRLWDPIAYALGFIDCDHISARCMLTIFQLFAVRSEASVLRMCEGSPDTYLHKPIVKYLTDRGVKINLKSRVLDILHDVDANGAPTRVHGICVVDGNDVQSEHRFDVTIAATDVPGIKGLLPDNFRKLDFFDKVYQLEGVPVATVQLRFDGWVTELADMDRWGMTSRGAPKDVGSDRADGRAPGIDNLLYSADADFSCFADLALTSPADYYKPGEGSLLQCVLTPADKYMAMDAQEVADRTLEQVYALFPSAKAQGLKCTWSNVVKLAESLYNEKPGMDRFRPSQQTPIPNFFMAGSFTYQDYIDSMEGATKSGLACAEAVLSRADALAAMADESAGAQIR</sequence>
<dbReference type="OMA" id="LNMTWYS"/>
<evidence type="ECO:0000313" key="12">
    <source>
        <dbReference type="Proteomes" id="UP000751190"/>
    </source>
</evidence>
<name>A0A8J5XB03_DIALT</name>
<comment type="pathway">
    <text evidence="2">Carotenoid biosynthesis; lycopene biosynthesis.</text>
</comment>
<keyword evidence="7" id="KW-0560">Oxidoreductase</keyword>
<comment type="similarity">
    <text evidence="3">Belongs to the zeta carotene desaturase family.</text>
</comment>
<dbReference type="InterPro" id="IPR050464">
    <property type="entry name" value="Zeta_carotene_desat/Oxidored"/>
</dbReference>
<dbReference type="GO" id="GO:0016117">
    <property type="term" value="P:carotenoid biosynthetic process"/>
    <property type="evidence" value="ECO:0007669"/>
    <property type="project" value="UniProtKB-KW"/>
</dbReference>
<evidence type="ECO:0000256" key="6">
    <source>
        <dbReference type="ARBA" id="ARBA00022746"/>
    </source>
</evidence>
<dbReference type="PANTHER" id="PTHR42923:SF41">
    <property type="entry name" value="ZETA-CAROTENE DESATURASE, CHLOROPLASTIC_CHROMOPLASTIC"/>
    <property type="match status" value="1"/>
</dbReference>
<evidence type="ECO:0000313" key="11">
    <source>
        <dbReference type="EMBL" id="KAG8465266.1"/>
    </source>
</evidence>
<evidence type="ECO:0000256" key="9">
    <source>
        <dbReference type="ARBA" id="ARBA00031301"/>
    </source>
</evidence>
<dbReference type="PANTHER" id="PTHR42923">
    <property type="entry name" value="PROTOPORPHYRINOGEN OXIDASE"/>
    <property type="match status" value="1"/>
</dbReference>
<gene>
    <name evidence="11" type="ORF">KFE25_002573</name>
</gene>
<feature type="domain" description="Amine oxidase" evidence="10">
    <location>
        <begin position="81"/>
        <end position="569"/>
    </location>
</feature>
<dbReference type="Proteomes" id="UP000751190">
    <property type="component" value="Unassembled WGS sequence"/>
</dbReference>
<accession>A0A8J5XB03</accession>
<proteinExistence type="inferred from homology"/>
<dbReference type="GO" id="GO:0016719">
    <property type="term" value="F:9,9'-di-cis-zeta-carotene desaturase activity"/>
    <property type="evidence" value="ECO:0007669"/>
    <property type="project" value="UniProtKB-EC"/>
</dbReference>
<dbReference type="Pfam" id="PF01593">
    <property type="entry name" value="Amino_oxidase"/>
    <property type="match status" value="1"/>
</dbReference>
<dbReference type="AlphaFoldDB" id="A0A8J5XB03"/>
<dbReference type="InterPro" id="IPR014103">
    <property type="entry name" value="Zeta_caro_desat"/>
</dbReference>
<evidence type="ECO:0000259" key="10">
    <source>
        <dbReference type="Pfam" id="PF01593"/>
    </source>
</evidence>
<evidence type="ECO:0000256" key="8">
    <source>
        <dbReference type="ARBA" id="ARBA00030952"/>
    </source>
</evidence>
<organism evidence="11 12">
    <name type="scientific">Diacronema lutheri</name>
    <name type="common">Unicellular marine alga</name>
    <name type="synonym">Monochrysis lutheri</name>
    <dbReference type="NCBI Taxonomy" id="2081491"/>
    <lineage>
        <taxon>Eukaryota</taxon>
        <taxon>Haptista</taxon>
        <taxon>Haptophyta</taxon>
        <taxon>Pavlovophyceae</taxon>
        <taxon>Pavlovales</taxon>
        <taxon>Pavlovaceae</taxon>
        <taxon>Diacronema</taxon>
    </lineage>
</organism>
<dbReference type="NCBIfam" id="TIGR02732">
    <property type="entry name" value="zeta_caro_desat"/>
    <property type="match status" value="1"/>
</dbReference>
<comment type="caution">
    <text evidence="11">The sequence shown here is derived from an EMBL/GenBank/DDBJ whole genome shotgun (WGS) entry which is preliminary data.</text>
</comment>
<keyword evidence="6" id="KW-0125">Carotenoid biosynthesis</keyword>
<protein>
    <recommendedName>
        <fullName evidence="5">Zeta-carotene desaturase, chloroplastic/chromoplastic</fullName>
        <ecNumber evidence="4">1.3.5.6</ecNumber>
    </recommendedName>
    <alternativeName>
        <fullName evidence="9">9,9'-di-cis-zeta-carotene desaturase</fullName>
    </alternativeName>
    <alternativeName>
        <fullName evidence="8">Carotene 7,8-desaturase</fullName>
    </alternativeName>
</protein>
<evidence type="ECO:0000256" key="5">
    <source>
        <dbReference type="ARBA" id="ARBA00015490"/>
    </source>
</evidence>
<evidence type="ECO:0000256" key="2">
    <source>
        <dbReference type="ARBA" id="ARBA00004900"/>
    </source>
</evidence>
<dbReference type="OrthoDB" id="5046242at2759"/>